<keyword evidence="2" id="KW-1185">Reference proteome</keyword>
<dbReference type="GO" id="GO:0005581">
    <property type="term" value="C:collagen trimer"/>
    <property type="evidence" value="ECO:0007669"/>
    <property type="project" value="UniProtKB-KW"/>
</dbReference>
<reference evidence="1" key="1">
    <citation type="submission" date="2021-07" db="EMBL/GenBank/DDBJ databases">
        <authorList>
            <person name="Catto M.A."/>
            <person name="Jacobson A."/>
            <person name="Kennedy G."/>
            <person name="Labadie P."/>
            <person name="Hunt B.G."/>
            <person name="Srinivasan R."/>
        </authorList>
    </citation>
    <scope>NUCLEOTIDE SEQUENCE</scope>
    <source>
        <strain evidence="1">PL_HMW_Pooled</strain>
        <tissue evidence="1">Head</tissue>
    </source>
</reference>
<gene>
    <name evidence="1" type="ORF">KUF71_021863</name>
</gene>
<dbReference type="Proteomes" id="UP001219518">
    <property type="component" value="Unassembled WGS sequence"/>
</dbReference>
<name>A0AAE1H0I9_9NEOP</name>
<dbReference type="AlphaFoldDB" id="A0AAE1H0I9"/>
<evidence type="ECO:0000313" key="1">
    <source>
        <dbReference type="EMBL" id="KAK3912293.1"/>
    </source>
</evidence>
<keyword evidence="1" id="KW-0176">Collagen</keyword>
<protein>
    <submittedName>
        <fullName evidence="1">Collagen alpha-1(XX) chain</fullName>
    </submittedName>
</protein>
<accession>A0AAE1H0I9</accession>
<comment type="caution">
    <text evidence="1">The sequence shown here is derived from an EMBL/GenBank/DDBJ whole genome shotgun (WGS) entry which is preliminary data.</text>
</comment>
<reference evidence="1" key="2">
    <citation type="journal article" date="2023" name="BMC Genomics">
        <title>Pest status, molecular evolution, and epigenetic factors derived from the genome assembly of Frankliniella fusca, a thysanopteran phytovirus vector.</title>
        <authorList>
            <person name="Catto M.A."/>
            <person name="Labadie P.E."/>
            <person name="Jacobson A.L."/>
            <person name="Kennedy G.G."/>
            <person name="Srinivasan R."/>
            <person name="Hunt B.G."/>
        </authorList>
    </citation>
    <scope>NUCLEOTIDE SEQUENCE</scope>
    <source>
        <strain evidence="1">PL_HMW_Pooled</strain>
    </source>
</reference>
<organism evidence="1 2">
    <name type="scientific">Frankliniella fusca</name>
    <dbReference type="NCBI Taxonomy" id="407009"/>
    <lineage>
        <taxon>Eukaryota</taxon>
        <taxon>Metazoa</taxon>
        <taxon>Ecdysozoa</taxon>
        <taxon>Arthropoda</taxon>
        <taxon>Hexapoda</taxon>
        <taxon>Insecta</taxon>
        <taxon>Pterygota</taxon>
        <taxon>Neoptera</taxon>
        <taxon>Paraneoptera</taxon>
        <taxon>Thysanoptera</taxon>
        <taxon>Terebrantia</taxon>
        <taxon>Thripoidea</taxon>
        <taxon>Thripidae</taxon>
        <taxon>Frankliniella</taxon>
    </lineage>
</organism>
<evidence type="ECO:0000313" key="2">
    <source>
        <dbReference type="Proteomes" id="UP001219518"/>
    </source>
</evidence>
<sequence>MAEKNASSCRALKLRRMVAEERRLLKEKLALEQMLKNIQCLRTKLKASLTFLVEQIQLSSHLQEELGTQYVEVPVKSVPLDPASPNIEEEEANLQNNKPSLNLSISDFPGMFPGRDDDVEELEDDSEEEIGCANEVLENFNETELNFDDF</sequence>
<proteinExistence type="predicted"/>
<dbReference type="EMBL" id="JAHWGI010000292">
    <property type="protein sequence ID" value="KAK3912293.1"/>
    <property type="molecule type" value="Genomic_DNA"/>
</dbReference>